<feature type="transmembrane region" description="Helical" evidence="1">
    <location>
        <begin position="24"/>
        <end position="46"/>
    </location>
</feature>
<evidence type="ECO:0000313" key="2">
    <source>
        <dbReference type="EMBL" id="KAJ5180742.1"/>
    </source>
</evidence>
<dbReference type="Proteomes" id="UP001146351">
    <property type="component" value="Unassembled WGS sequence"/>
</dbReference>
<reference evidence="2" key="2">
    <citation type="journal article" date="2023" name="IMA Fungus">
        <title>Comparative genomic study of the Penicillium genus elucidates a diverse pangenome and 15 lateral gene transfer events.</title>
        <authorList>
            <person name="Petersen C."/>
            <person name="Sorensen T."/>
            <person name="Nielsen M.R."/>
            <person name="Sondergaard T.E."/>
            <person name="Sorensen J.L."/>
            <person name="Fitzpatrick D.A."/>
            <person name="Frisvad J.C."/>
            <person name="Nielsen K.L."/>
        </authorList>
    </citation>
    <scope>NUCLEOTIDE SEQUENCE</scope>
    <source>
        <strain evidence="2">IBT 21917</strain>
    </source>
</reference>
<keyword evidence="3" id="KW-1185">Reference proteome</keyword>
<accession>A0A9W9LXX9</accession>
<keyword evidence="1" id="KW-0812">Transmembrane</keyword>
<dbReference type="OrthoDB" id="5593235at2759"/>
<evidence type="ECO:0000256" key="1">
    <source>
        <dbReference type="SAM" id="Phobius"/>
    </source>
</evidence>
<dbReference type="AlphaFoldDB" id="A0A9W9LXX9"/>
<dbReference type="EMBL" id="JAPQKO010000002">
    <property type="protein sequence ID" value="KAJ5180742.1"/>
    <property type="molecule type" value="Genomic_DNA"/>
</dbReference>
<protein>
    <submittedName>
        <fullName evidence="2">Uncharacterized protein</fullName>
    </submittedName>
</protein>
<comment type="caution">
    <text evidence="2">The sequence shown here is derived from an EMBL/GenBank/DDBJ whole genome shotgun (WGS) entry which is preliminary data.</text>
</comment>
<sequence>MGRPLSTHDIESGRTNKPPTWRDWAAVFTGSALGYLCLMLTVITYFNPALLPFNPVSLVFNKQISPFFAFSHGSEDFSKPDGFKIVALVPFNDYERTSILDCYLQKNLATNRGFLDEVVFVPQTEDKTSLDWLDSAVQKTPEYTSWPSMNGMEWEVAEDNILYIRIDGDVVFMEDHTIPTIVKTKLDNPKSLMVSANVANEAALAFLHSHPGVALPYLPEVYHVARSSLAPSHDWRPSSLPYWRGPDDFKIEKGFQPPFHGHRWLLPADTDSDRDPIAASIYDENGPGLQDWTVSAQQHYSFLHHLEAGYLHRYKFPIWASPTEPISQNFGCFWGKDARTLGGIFGNHSSPESLAKSWMGVDGTRPHVLIDGKGLVSRYAGHLGPDGLDSTDLLDRYRAYTREKVC</sequence>
<keyword evidence="1" id="KW-1133">Transmembrane helix</keyword>
<organism evidence="2 3">
    <name type="scientific">Penicillium capsulatum</name>
    <dbReference type="NCBI Taxonomy" id="69766"/>
    <lineage>
        <taxon>Eukaryota</taxon>
        <taxon>Fungi</taxon>
        <taxon>Dikarya</taxon>
        <taxon>Ascomycota</taxon>
        <taxon>Pezizomycotina</taxon>
        <taxon>Eurotiomycetes</taxon>
        <taxon>Eurotiomycetidae</taxon>
        <taxon>Eurotiales</taxon>
        <taxon>Aspergillaceae</taxon>
        <taxon>Penicillium</taxon>
    </lineage>
</organism>
<keyword evidence="1" id="KW-0472">Membrane</keyword>
<evidence type="ECO:0000313" key="3">
    <source>
        <dbReference type="Proteomes" id="UP001146351"/>
    </source>
</evidence>
<proteinExistence type="predicted"/>
<name>A0A9W9LXX9_9EURO</name>
<gene>
    <name evidence="2" type="ORF">N7492_003952</name>
</gene>
<reference evidence="2" key="1">
    <citation type="submission" date="2022-11" db="EMBL/GenBank/DDBJ databases">
        <authorList>
            <person name="Petersen C."/>
        </authorList>
    </citation>
    <scope>NUCLEOTIDE SEQUENCE</scope>
    <source>
        <strain evidence="2">IBT 21917</strain>
    </source>
</reference>